<evidence type="ECO:0000256" key="4">
    <source>
        <dbReference type="NCBIfam" id="TIGR00405"/>
    </source>
</evidence>
<dbReference type="NCBIfam" id="TIGR00405">
    <property type="entry name" value="KOW_elon_Spt5"/>
    <property type="match status" value="1"/>
</dbReference>
<dbReference type="Gene3D" id="3.30.70.940">
    <property type="entry name" value="NusG, N-terminal domain"/>
    <property type="match status" value="1"/>
</dbReference>
<dbReference type="EMBL" id="CP058998">
    <property type="protein sequence ID" value="QLJ52697.1"/>
    <property type="molecule type" value="Genomic_DNA"/>
</dbReference>
<dbReference type="Gene3D" id="2.30.30.30">
    <property type="match status" value="1"/>
</dbReference>
<comment type="similarity">
    <text evidence="3">Belongs to the archaeal Spt5 family.</text>
</comment>
<dbReference type="SMART" id="SM00739">
    <property type="entry name" value="KOW"/>
    <property type="match status" value="1"/>
</dbReference>
<dbReference type="Pfam" id="PF03439">
    <property type="entry name" value="Spt5-NGN"/>
    <property type="match status" value="1"/>
</dbReference>
<evidence type="ECO:0000256" key="3">
    <source>
        <dbReference type="HAMAP-Rule" id="MF_00950"/>
    </source>
</evidence>
<dbReference type="KEGG" id="flt:Sv326_0522"/>
<dbReference type="InterPro" id="IPR036735">
    <property type="entry name" value="NGN_dom_sf"/>
</dbReference>
<dbReference type="InterPro" id="IPR011590">
    <property type="entry name" value="Spt5_arc"/>
</dbReference>
<proteinExistence type="inferred from homology"/>
<dbReference type="InterPro" id="IPR005824">
    <property type="entry name" value="KOW"/>
</dbReference>
<evidence type="ECO:0000313" key="7">
    <source>
        <dbReference type="Proteomes" id="UP000510821"/>
    </source>
</evidence>
<evidence type="ECO:0000256" key="2">
    <source>
        <dbReference type="ARBA" id="ARBA00023015"/>
    </source>
</evidence>
<accession>A0A7D6BA01</accession>
<dbReference type="InterPro" id="IPR005100">
    <property type="entry name" value="NGN-domain"/>
</dbReference>
<evidence type="ECO:0000313" key="6">
    <source>
        <dbReference type="EMBL" id="QLJ52697.1"/>
    </source>
</evidence>
<comment type="subunit">
    <text evidence="3">Heterodimer composed of Spt4 and Spt5. Interacts with RNA polymerase (RNAP).</text>
</comment>
<feature type="domain" description="KOW" evidence="5">
    <location>
        <begin position="88"/>
        <end position="115"/>
    </location>
</feature>
<dbReference type="SUPFAM" id="SSF50104">
    <property type="entry name" value="Translation proteins SH3-like domain"/>
    <property type="match status" value="1"/>
</dbReference>
<dbReference type="HAMAP" id="MF_00950">
    <property type="entry name" value="Spt5_arch"/>
    <property type="match status" value="1"/>
</dbReference>
<evidence type="ECO:0000256" key="1">
    <source>
        <dbReference type="ARBA" id="ARBA00006956"/>
    </source>
</evidence>
<dbReference type="GO" id="GO:0003746">
    <property type="term" value="F:translation elongation factor activity"/>
    <property type="evidence" value="ECO:0007669"/>
    <property type="project" value="InterPro"/>
</dbReference>
<sequence length="146" mass="16255">MIFVYRVTAGQEKVVTDVLKNKITKDRLPIYAIALLEDMRGYLILEAEDEVVARQAAMKIPHIKGVLSKSMGIEEIAPLIETRTTKLQIAKGDVVELVSGPFKGEKAKIIKIDESKDEVTVELLEVAVPIPVTIKINIVKIYKKAE</sequence>
<dbReference type="Proteomes" id="UP000510821">
    <property type="component" value="Chromosome"/>
</dbReference>
<keyword evidence="3" id="KW-0804">Transcription</keyword>
<gene>
    <name evidence="3" type="primary">spt5</name>
    <name evidence="6" type="ORF">Sv326_0522</name>
</gene>
<organism evidence="6 7">
    <name type="scientific">Fermentimicrarchaeum limneticum</name>
    <dbReference type="NCBI Taxonomy" id="2795018"/>
    <lineage>
        <taxon>Archaea</taxon>
        <taxon>Candidatus Micrarchaeota</taxon>
        <taxon>Candidatus Fermentimicrarchaeales</taxon>
        <taxon>Candidatus Fermentimicrarchaeaceae</taxon>
        <taxon>Candidatus Fermentimicrarchaeum</taxon>
    </lineage>
</organism>
<dbReference type="InterPro" id="IPR008991">
    <property type="entry name" value="Translation_prot_SH3-like_sf"/>
</dbReference>
<dbReference type="GO" id="GO:0006355">
    <property type="term" value="P:regulation of DNA-templated transcription"/>
    <property type="evidence" value="ECO:0007669"/>
    <property type="project" value="UniProtKB-UniRule"/>
</dbReference>
<name>A0A7D6BA01_FERL1</name>
<dbReference type="CDD" id="cd06091">
    <property type="entry name" value="KOW_NusG"/>
    <property type="match status" value="1"/>
</dbReference>
<dbReference type="AlphaFoldDB" id="A0A7D6BA01"/>
<keyword evidence="2 3" id="KW-0805">Transcription regulation</keyword>
<comment type="function">
    <text evidence="3">Stimulates transcription elongation.</text>
</comment>
<dbReference type="GO" id="GO:0006354">
    <property type="term" value="P:DNA-templated transcription elongation"/>
    <property type="evidence" value="ECO:0007669"/>
    <property type="project" value="InterPro"/>
</dbReference>
<dbReference type="Pfam" id="PF00467">
    <property type="entry name" value="KOW"/>
    <property type="match status" value="1"/>
</dbReference>
<protein>
    <recommendedName>
        <fullName evidence="3 4">Transcription elongation factor Spt5</fullName>
    </recommendedName>
</protein>
<evidence type="ECO:0000259" key="5">
    <source>
        <dbReference type="SMART" id="SM00739"/>
    </source>
</evidence>
<comment type="similarity">
    <text evidence="1">Belongs to the SPT5 family.</text>
</comment>
<dbReference type="InterPro" id="IPR014722">
    <property type="entry name" value="Rib_uL2_dom2"/>
</dbReference>
<reference evidence="7" key="1">
    <citation type="submission" date="2020-07" db="EMBL/GenBank/DDBJ databases">
        <title>Metabolic diversity and evolutionary history of the archaeal phylum ###Micrarchaeota### uncovered from a freshwater lake metagenome.</title>
        <authorList>
            <person name="Kadnikov V.V."/>
            <person name="Savvichev A.S."/>
            <person name="Mardanov A.V."/>
            <person name="Beletsky A.V."/>
            <person name="Chupakov A.V."/>
            <person name="Kokryatskaya N.M."/>
            <person name="Pimenov N.V."/>
            <person name="Ravin N.V."/>
        </authorList>
    </citation>
    <scope>NUCLEOTIDE SEQUENCE [LARGE SCALE GENOMIC DNA]</scope>
</reference>